<feature type="compositionally biased region" description="Acidic residues" evidence="5">
    <location>
        <begin position="18"/>
        <end position="29"/>
    </location>
</feature>
<dbReference type="GeneTree" id="ENSGT00390000018500"/>
<dbReference type="Ensembl" id="ENSSMAT00000064938.1">
    <property type="protein sequence ID" value="ENSSMAP00000051061.1"/>
    <property type="gene ID" value="ENSSMAG00000020724.2"/>
</dbReference>
<evidence type="ECO:0000313" key="6">
    <source>
        <dbReference type="Ensembl" id="ENSSMAP00000051061.1"/>
    </source>
</evidence>
<comment type="subunit">
    <text evidence="3">Interacts with GDP-bound and nucleotide-free forms of RAB11A.</text>
</comment>
<evidence type="ECO:0000256" key="1">
    <source>
        <dbReference type="ARBA" id="ARBA00007796"/>
    </source>
</evidence>
<feature type="region of interest" description="Disordered" evidence="5">
    <location>
        <begin position="1"/>
        <end position="40"/>
    </location>
</feature>
<dbReference type="PANTHER" id="PTHR19423:SF4">
    <property type="entry name" value="SH3 DOMAIN-BINDING PROTEIN 5"/>
    <property type="match status" value="1"/>
</dbReference>
<gene>
    <name evidence="6" type="primary">LOC118310531</name>
</gene>
<comment type="similarity">
    <text evidence="1 3">Belongs to the SH3BP5 family.</text>
</comment>
<dbReference type="InterPro" id="IPR007940">
    <property type="entry name" value="SH3BP5"/>
</dbReference>
<feature type="coiled-coil region" evidence="4">
    <location>
        <begin position="96"/>
        <end position="167"/>
    </location>
</feature>
<dbReference type="PANTHER" id="PTHR19423">
    <property type="entry name" value="SH3 DOMAIN-BINDING PROTEIN 5"/>
    <property type="match status" value="1"/>
</dbReference>
<reference evidence="6" key="1">
    <citation type="submission" date="2023-05" db="EMBL/GenBank/DDBJ databases">
        <title>High-quality long-read genome of Scophthalmus maximus.</title>
        <authorList>
            <person name="Lien S."/>
            <person name="Martinez P."/>
        </authorList>
    </citation>
    <scope>NUCLEOTIDE SEQUENCE [LARGE SCALE GENOMIC DNA]</scope>
</reference>
<feature type="compositionally biased region" description="Basic and acidic residues" evidence="5">
    <location>
        <begin position="30"/>
        <end position="39"/>
    </location>
</feature>
<dbReference type="Pfam" id="PF05276">
    <property type="entry name" value="SH3BP5"/>
    <property type="match status" value="1"/>
</dbReference>
<dbReference type="GO" id="GO:0017124">
    <property type="term" value="F:SH3 domain binding"/>
    <property type="evidence" value="ECO:0007669"/>
    <property type="project" value="UniProtKB-UniRule"/>
</dbReference>
<evidence type="ECO:0000256" key="5">
    <source>
        <dbReference type="SAM" id="MobiDB-lite"/>
    </source>
</evidence>
<proteinExistence type="inferred from homology"/>
<dbReference type="GO" id="GO:0005737">
    <property type="term" value="C:cytoplasm"/>
    <property type="evidence" value="ECO:0007669"/>
    <property type="project" value="UniProtKB-SubCell"/>
</dbReference>
<keyword evidence="3" id="KW-0344">Guanine-nucleotide releasing factor</keyword>
<dbReference type="GO" id="GO:0005085">
    <property type="term" value="F:guanyl-nucleotide exchange factor activity"/>
    <property type="evidence" value="ECO:0007669"/>
    <property type="project" value="UniProtKB-UniRule"/>
</dbReference>
<dbReference type="GO" id="GO:0004860">
    <property type="term" value="F:protein kinase inhibitor activity"/>
    <property type="evidence" value="ECO:0007669"/>
    <property type="project" value="TreeGrafter"/>
</dbReference>
<feature type="coiled-coil region" evidence="4">
    <location>
        <begin position="203"/>
        <end position="237"/>
    </location>
</feature>
<dbReference type="AlphaFoldDB" id="A0A8D3CUV3"/>
<dbReference type="Proteomes" id="UP000694558">
    <property type="component" value="Chromosome 7"/>
</dbReference>
<keyword evidence="3" id="KW-0963">Cytoplasm</keyword>
<evidence type="ECO:0000256" key="4">
    <source>
        <dbReference type="SAM" id="Coils"/>
    </source>
</evidence>
<comment type="subcellular location">
    <subcellularLocation>
        <location evidence="3">Cytoplasm</location>
    </subcellularLocation>
    <text evidence="3">Colocalizes with RAB11A on cytoplasmic vesicle membranes.</text>
</comment>
<feature type="compositionally biased region" description="Basic and acidic residues" evidence="5">
    <location>
        <begin position="368"/>
        <end position="377"/>
    </location>
</feature>
<feature type="compositionally biased region" description="Polar residues" evidence="5">
    <location>
        <begin position="412"/>
        <end position="428"/>
    </location>
</feature>
<organism evidence="6 7">
    <name type="scientific">Scophthalmus maximus</name>
    <name type="common">Turbot</name>
    <name type="synonym">Psetta maxima</name>
    <dbReference type="NCBI Taxonomy" id="52904"/>
    <lineage>
        <taxon>Eukaryota</taxon>
        <taxon>Metazoa</taxon>
        <taxon>Chordata</taxon>
        <taxon>Craniata</taxon>
        <taxon>Vertebrata</taxon>
        <taxon>Euteleostomi</taxon>
        <taxon>Actinopterygii</taxon>
        <taxon>Neopterygii</taxon>
        <taxon>Teleostei</taxon>
        <taxon>Neoteleostei</taxon>
        <taxon>Acanthomorphata</taxon>
        <taxon>Carangaria</taxon>
        <taxon>Pleuronectiformes</taxon>
        <taxon>Pleuronectoidei</taxon>
        <taxon>Scophthalmidae</taxon>
        <taxon>Scophthalmus</taxon>
    </lineage>
</organism>
<reference evidence="6" key="2">
    <citation type="submission" date="2025-08" db="UniProtKB">
        <authorList>
            <consortium name="Ensembl"/>
        </authorList>
    </citation>
    <scope>IDENTIFICATION</scope>
</reference>
<evidence type="ECO:0000256" key="2">
    <source>
        <dbReference type="ARBA" id="ARBA00023054"/>
    </source>
</evidence>
<accession>A0A8D3CUV3</accession>
<comment type="domain">
    <text evidence="3">The N-terminal half of the protein mediates interaction with RAB11A and functions as guanine nucleotide exchange factor. Four long alpha-helices (interrupted by a central kink) assemble into coiled coils, giving rise to a 'V' shape.</text>
</comment>
<dbReference type="GO" id="GO:0035556">
    <property type="term" value="P:intracellular signal transduction"/>
    <property type="evidence" value="ECO:0007669"/>
    <property type="project" value="UniProtKB-UniRule"/>
</dbReference>
<name>A0A8D3CUV3_SCOMX</name>
<evidence type="ECO:0000256" key="3">
    <source>
        <dbReference type="RuleBase" id="RU369054"/>
    </source>
</evidence>
<comment type="function">
    <text evidence="3">Functions as guanine nucleotide exchange factor (GEF) for RAB11A.</text>
</comment>
<keyword evidence="2 3" id="KW-0175">Coiled coil</keyword>
<protein>
    <recommendedName>
        <fullName evidence="3">SH3 domain-binding protein 5</fullName>
        <shortName evidence="3">SH3BP-5</shortName>
    </recommendedName>
</protein>
<sequence>MDPLRTAGNCEGDARCAEEEEEEEEEEEVDPRIQGELEKLNQSTDDINRWESELEDCRQRFRAVLVEATVKLDEQVKRIGRAVDDSKPYWEARKVARQAQVEAQKATQEFQRAVEILRAAKETIALAEERLLEEESRQFDSAWQEMLNHATQRVMEAEQARTRSEAEHRKTAANYNSCISHMRQLEKKLKRSINKSRPYFELKAKYYLQLEQLKRHVDEHQAKLVVAKAEYRAALRNLEIISEEIHAQRRSLAMGTREQGVGAEGDGCNEDIANFKMESDGLSMSIDEEGSHSSSSEEEADTRSTSSPQAMPSSPSSSSSSHPSTSASTTLDIPSISLDPDSVCGSGHASPLLGPRSQCSGASSPDCDQERGDRAEGAEATLEAGLSKLTLTVAQKQGDSGDEQDPHYINPEITSPSSATAILHLNSV</sequence>
<feature type="region of interest" description="Disordered" evidence="5">
    <location>
        <begin position="284"/>
        <end position="380"/>
    </location>
</feature>
<feature type="region of interest" description="Disordered" evidence="5">
    <location>
        <begin position="395"/>
        <end position="428"/>
    </location>
</feature>
<feature type="compositionally biased region" description="Low complexity" evidence="5">
    <location>
        <begin position="304"/>
        <end position="330"/>
    </location>
</feature>
<evidence type="ECO:0000313" key="7">
    <source>
        <dbReference type="Proteomes" id="UP000694558"/>
    </source>
</evidence>